<organism evidence="5 6">
    <name type="scientific">Alectoria fallacina</name>
    <dbReference type="NCBI Taxonomy" id="1903189"/>
    <lineage>
        <taxon>Eukaryota</taxon>
        <taxon>Fungi</taxon>
        <taxon>Dikarya</taxon>
        <taxon>Ascomycota</taxon>
        <taxon>Pezizomycotina</taxon>
        <taxon>Lecanoromycetes</taxon>
        <taxon>OSLEUM clade</taxon>
        <taxon>Lecanoromycetidae</taxon>
        <taxon>Lecanorales</taxon>
        <taxon>Lecanorineae</taxon>
        <taxon>Parmeliaceae</taxon>
        <taxon>Alectoria</taxon>
    </lineage>
</organism>
<dbReference type="PROSITE" id="PS50005">
    <property type="entry name" value="TPR"/>
    <property type="match status" value="1"/>
</dbReference>
<evidence type="ECO:0000313" key="6">
    <source>
        <dbReference type="Proteomes" id="UP000664203"/>
    </source>
</evidence>
<dbReference type="Pfam" id="PF13176">
    <property type="entry name" value="TPR_7"/>
    <property type="match status" value="1"/>
</dbReference>
<dbReference type="SMART" id="SM00028">
    <property type="entry name" value="TPR"/>
    <property type="match status" value="5"/>
</dbReference>
<dbReference type="SUPFAM" id="SSF48452">
    <property type="entry name" value="TPR-like"/>
    <property type="match status" value="2"/>
</dbReference>
<evidence type="ECO:0000256" key="1">
    <source>
        <dbReference type="ARBA" id="ARBA00022737"/>
    </source>
</evidence>
<dbReference type="EMBL" id="CAJPDR010000418">
    <property type="protein sequence ID" value="CAF9935794.1"/>
    <property type="molecule type" value="Genomic_DNA"/>
</dbReference>
<protein>
    <recommendedName>
        <fullName evidence="4">Tetratrico peptide repeat group 5 domain-containing protein</fullName>
    </recommendedName>
</protein>
<dbReference type="PANTHER" id="PTHR45641">
    <property type="entry name" value="TETRATRICOPEPTIDE REPEAT PROTEIN (AFU_ORTHOLOGUE AFUA_6G03870)"/>
    <property type="match status" value="1"/>
</dbReference>
<dbReference type="InterPro" id="IPR019734">
    <property type="entry name" value="TPR_rpt"/>
</dbReference>
<feature type="repeat" description="TPR" evidence="3">
    <location>
        <begin position="404"/>
        <end position="437"/>
    </location>
</feature>
<gene>
    <name evidence="5" type="ORF">ALECFALPRED_006556</name>
</gene>
<keyword evidence="1" id="KW-0677">Repeat</keyword>
<sequence>MTSRSNELKAYAQAGMVEVKEMTDAEATQLLLNTAEKGYQESSQALPLVVALGKIPLVIELAGANIRETQMSIEGYKQLVDEDRAKLLNLQPEREITGYRRSITTAWNISYKEIGASAARHNAEYALDLLHFLSHLHSQYVPIQVLKTACRNLKLDQGENLKGQVIALVGDNSLEQTFIFATRKAVKFLAGRSLISVRDTDGQPSHLSMHPIIHQWAREATSEKDRLISWYKAVLTMAAALKTKIPRKFHQELVPHIDHLTSLYSKELFEMPCGTLGCLESVFSFSDVFSSEAGFPHKASKLRTLMSKHASHNPPDDGPRYAQILQQLARTHSDLGEYNVALNLQHKAVNRLAVSYSILSRTLATSLRHFGRKQEALKILKQSVDRQAKVNRENHHNDDDHEHLISMTELGKSYEDIGDWHKALGLYNEVLRMQEQNNHKTRDILAAKEDVASIHSFLRKHIKALSMRQEIVVDLEKEQDAMGIDHPHFLTARVNLAKSLADSGDYKCSIVEYQQVLDLQRRRSGDTSPMALSVKHKLAITRRRDIQLDQAAADFQEISDSCKHNKVNRGNDNTADMIKANNELANTLRLMGQASRALSIRKELFEQHKHNLRDEIALRTMMELVIDYRKNHRDKDSIQIGEEAIHHQIRLLGERHWLVCNTKVELSTTYRKQGGEKESYRAIELLEESLSIQRDNQWWDESFNTLRRLAETYHKLGKYELATEWRKALQVEREASQNEALTTD</sequence>
<dbReference type="InterPro" id="IPR011990">
    <property type="entry name" value="TPR-like_helical_dom_sf"/>
</dbReference>
<dbReference type="Pfam" id="PF12688">
    <property type="entry name" value="TPR_5"/>
    <property type="match status" value="1"/>
</dbReference>
<dbReference type="Gene3D" id="1.25.40.10">
    <property type="entry name" value="Tetratricopeptide repeat domain"/>
    <property type="match status" value="2"/>
</dbReference>
<evidence type="ECO:0000256" key="3">
    <source>
        <dbReference type="PROSITE-ProRule" id="PRU00339"/>
    </source>
</evidence>
<comment type="caution">
    <text evidence="5">The sequence shown here is derived from an EMBL/GenBank/DDBJ whole genome shotgun (WGS) entry which is preliminary data.</text>
</comment>
<feature type="domain" description="Tetratrico peptide repeat group 5" evidence="4">
    <location>
        <begin position="580"/>
        <end position="631"/>
    </location>
</feature>
<evidence type="ECO:0000259" key="4">
    <source>
        <dbReference type="Pfam" id="PF12688"/>
    </source>
</evidence>
<proteinExistence type="predicted"/>
<dbReference type="AlphaFoldDB" id="A0A8H3G3B3"/>
<dbReference type="OrthoDB" id="3038484at2759"/>
<dbReference type="Proteomes" id="UP000664203">
    <property type="component" value="Unassembled WGS sequence"/>
</dbReference>
<dbReference type="InterPro" id="IPR041656">
    <property type="entry name" value="TPR_5"/>
</dbReference>
<keyword evidence="2 3" id="KW-0802">TPR repeat</keyword>
<reference evidence="5" key="1">
    <citation type="submission" date="2021-03" db="EMBL/GenBank/DDBJ databases">
        <authorList>
            <person name="Tagirdzhanova G."/>
        </authorList>
    </citation>
    <scope>NUCLEOTIDE SEQUENCE</scope>
</reference>
<keyword evidence="6" id="KW-1185">Reference proteome</keyword>
<accession>A0A8H3G3B3</accession>
<dbReference type="Pfam" id="PF13374">
    <property type="entry name" value="TPR_10"/>
    <property type="match status" value="1"/>
</dbReference>
<evidence type="ECO:0000313" key="5">
    <source>
        <dbReference type="EMBL" id="CAF9935794.1"/>
    </source>
</evidence>
<evidence type="ECO:0000256" key="2">
    <source>
        <dbReference type="ARBA" id="ARBA00022803"/>
    </source>
</evidence>
<name>A0A8H3G3B3_9LECA</name>